<dbReference type="AlphaFoldDB" id="A0A8H4RJS9"/>
<organism evidence="1 2">
    <name type="scientific">Cudoniella acicularis</name>
    <dbReference type="NCBI Taxonomy" id="354080"/>
    <lineage>
        <taxon>Eukaryota</taxon>
        <taxon>Fungi</taxon>
        <taxon>Dikarya</taxon>
        <taxon>Ascomycota</taxon>
        <taxon>Pezizomycotina</taxon>
        <taxon>Leotiomycetes</taxon>
        <taxon>Helotiales</taxon>
        <taxon>Tricladiaceae</taxon>
        <taxon>Cudoniella</taxon>
    </lineage>
</organism>
<dbReference type="EMBL" id="JAAMPI010000455">
    <property type="protein sequence ID" value="KAF4631325.1"/>
    <property type="molecule type" value="Genomic_DNA"/>
</dbReference>
<keyword evidence="2" id="KW-1185">Reference proteome</keyword>
<accession>A0A8H4RJS9</accession>
<dbReference type="Proteomes" id="UP000566819">
    <property type="component" value="Unassembled WGS sequence"/>
</dbReference>
<reference evidence="1 2" key="1">
    <citation type="submission" date="2020-03" db="EMBL/GenBank/DDBJ databases">
        <title>Draft Genome Sequence of Cudoniella acicularis.</title>
        <authorList>
            <person name="Buettner E."/>
            <person name="Kellner H."/>
        </authorList>
    </citation>
    <scope>NUCLEOTIDE SEQUENCE [LARGE SCALE GENOMIC DNA]</scope>
    <source>
        <strain evidence="1 2">DSM 108380</strain>
    </source>
</reference>
<proteinExistence type="predicted"/>
<sequence length="122" mass="14583">MHGEYILPPKEMKLTAERLSRRMGIRRPTLYDTMNKQLRWAHSKNWMWSGFKALRKLQFTFLGSKNWHVDPNWQKKFDKEVKGFTGRIKEYFQDAMLENIKVRVPDVGLAFGNLGIDLFYEN</sequence>
<comment type="caution">
    <text evidence="1">The sequence shown here is derived from an EMBL/GenBank/DDBJ whole genome shotgun (WGS) entry which is preliminary data.</text>
</comment>
<evidence type="ECO:0000313" key="1">
    <source>
        <dbReference type="EMBL" id="KAF4631325.1"/>
    </source>
</evidence>
<gene>
    <name evidence="1" type="ORF">G7Y89_g6800</name>
</gene>
<evidence type="ECO:0000313" key="2">
    <source>
        <dbReference type="Proteomes" id="UP000566819"/>
    </source>
</evidence>
<name>A0A8H4RJS9_9HELO</name>
<protein>
    <submittedName>
        <fullName evidence="1">Uncharacterized protein</fullName>
    </submittedName>
</protein>